<evidence type="ECO:0000313" key="9">
    <source>
        <dbReference type="Proteomes" id="UP001180737"/>
    </source>
</evidence>
<protein>
    <submittedName>
        <fullName evidence="8">SdrD B-like domain-containing protein</fullName>
    </submittedName>
</protein>
<feature type="domain" description="SpaA-like prealbumin fold" evidence="7">
    <location>
        <begin position="772"/>
        <end position="851"/>
    </location>
</feature>
<dbReference type="SUPFAM" id="SSF117074">
    <property type="entry name" value="Hypothetical protein PA1324"/>
    <property type="match status" value="1"/>
</dbReference>
<dbReference type="SUPFAM" id="SSF49478">
    <property type="entry name" value="Cna protein B-type domain"/>
    <property type="match status" value="1"/>
</dbReference>
<comment type="similarity">
    <text evidence="2">Belongs to the serine-aspartate repeat-containing protein (SDr) family.</text>
</comment>
<dbReference type="Pfam" id="PF17210">
    <property type="entry name" value="SdrD_B"/>
    <property type="match status" value="1"/>
</dbReference>
<evidence type="ECO:0000256" key="1">
    <source>
        <dbReference type="ARBA" id="ARBA00004613"/>
    </source>
</evidence>
<dbReference type="PANTHER" id="PTHR36108:SF13">
    <property type="entry name" value="COLOSSIN-B-RELATED"/>
    <property type="match status" value="1"/>
</dbReference>
<dbReference type="Gene3D" id="2.60.40.10">
    <property type="entry name" value="Immunoglobulins"/>
    <property type="match status" value="3"/>
</dbReference>
<dbReference type="EMBL" id="JAVRFJ010000053">
    <property type="protein sequence ID" value="MDT0573575.1"/>
    <property type="molecule type" value="Genomic_DNA"/>
</dbReference>
<gene>
    <name evidence="8" type="ORF">RM704_40095</name>
</gene>
<evidence type="ECO:0000313" key="8">
    <source>
        <dbReference type="EMBL" id="MDT0573575.1"/>
    </source>
</evidence>
<dbReference type="RefSeq" id="WP_311592798.1">
    <property type="nucleotide sequence ID" value="NZ_JAVRFJ010000053.1"/>
</dbReference>
<evidence type="ECO:0000256" key="3">
    <source>
        <dbReference type="ARBA" id="ARBA00022525"/>
    </source>
</evidence>
<sequence>MVKRRTPGGVGLALAVTATLVVGLAGEAAGAAPGTSGTADGRAPGDGNVTVRVVNEVDADGAYDHGLEKGRPGVRVTLTDDHGTVETRTTNAYGVAWFQPAASALRGGKYRVQAYNPDPRTLQPAVAGLGTGSGVMRSSVGFVDVSGGRSTTYTTGFWEPGVYCQENPDLVTCNLTKGDAPDTHKGLVRFAGNFSDTHPGGTVTRLTNNQQQGSVFGIGNDRTGNTYMGTLVKRHAAYGPAGATNTIYRRNSASGVSTFVTLPGLLTEHDEAENWLRDNPVYSRVGREGIGDVDVSGDGHTLYAVSLNDSRLYAVPIRGTGDGVYPGTYRSHVIPRPEECAGHWHPYGIGVRGGRVLVGGVCGAENTVTRSAPWGDPSQVTSHVYEFTRGSFRPLFQTAMNYPRGCAYRFTGPPATAPRCGKPSTVGSPLSAMWEAWNQRVPTPGRLSFVSAPQPILSNIEIADNGDLILGFRDRFADMQGTATYPFNAHRTTPKVRAVAAGDVLRVCASGTTYTLENNARCDGLYGALPHNDEGPGHGEFYADSTRLADTHEDQVTQGGTALQPYRNKLWSTVHAPFDEHPWEQGVRRWNATKGKTEGNLLVQRTWSADAAQRAMLFGEGNGLADLELICDRAPVQVGNRVWFDTDGDGIQDPSEPPVEGVKVTLDPTSSSGPDLVTYTDANGEYYVGSQNRGRLRPNTTYRVSFDHSGVDTNALPGRPSRASLKWTVKGAGSNRAIDSDVDAHGRTTVRVGDPGHVNHTVDAGLTQPVRLTLLKLDKKSAKPLAGAVFELWQDTNGVRGLQRHGLRKDRFVNDCATSRTGRCSFGSLLPGTYHLVETDVPEGYLKPRRPVTGPYVLTPRNASRGNGLLVKLLNARGETCKGKKC</sequence>
<keyword evidence="3" id="KW-0964">Secreted</keyword>
<evidence type="ECO:0000256" key="5">
    <source>
        <dbReference type="SAM" id="SignalP"/>
    </source>
</evidence>
<comment type="caution">
    <text evidence="8">The sequence shown here is derived from an EMBL/GenBank/DDBJ whole genome shotgun (WGS) entry which is preliminary data.</text>
</comment>
<dbReference type="Pfam" id="PF17802">
    <property type="entry name" value="SpaA"/>
    <property type="match status" value="1"/>
</dbReference>
<dbReference type="InterPro" id="IPR015889">
    <property type="entry name" value="Intradiol_dOase_core"/>
</dbReference>
<dbReference type="InterPro" id="IPR033764">
    <property type="entry name" value="Sdr_B"/>
</dbReference>
<evidence type="ECO:0000259" key="7">
    <source>
        <dbReference type="Pfam" id="PF17802"/>
    </source>
</evidence>
<evidence type="ECO:0000259" key="6">
    <source>
        <dbReference type="Pfam" id="PF17210"/>
    </source>
</evidence>
<dbReference type="InterPro" id="IPR013783">
    <property type="entry name" value="Ig-like_fold"/>
</dbReference>
<dbReference type="Proteomes" id="UP001180737">
    <property type="component" value="Unassembled WGS sequence"/>
</dbReference>
<reference evidence="8" key="1">
    <citation type="submission" date="2024-05" db="EMBL/GenBank/DDBJ databases">
        <title>30 novel species of actinomycetes from the DSMZ collection.</title>
        <authorList>
            <person name="Nouioui I."/>
        </authorList>
    </citation>
    <scope>NUCLEOTIDE SEQUENCE</scope>
    <source>
        <strain evidence="8">DSM 3412</strain>
    </source>
</reference>
<keyword evidence="4 5" id="KW-0732">Signal</keyword>
<proteinExistence type="inferred from homology"/>
<dbReference type="InterPro" id="IPR041033">
    <property type="entry name" value="SpaA_PFL_dom_1"/>
</dbReference>
<feature type="chain" id="PRO_5047375915" evidence="5">
    <location>
        <begin position="32"/>
        <end position="886"/>
    </location>
</feature>
<evidence type="ECO:0000256" key="4">
    <source>
        <dbReference type="ARBA" id="ARBA00022729"/>
    </source>
</evidence>
<dbReference type="SUPFAM" id="SSF49482">
    <property type="entry name" value="Aromatic compound dioxygenase"/>
    <property type="match status" value="1"/>
</dbReference>
<organism evidence="8 9">
    <name type="scientific">Streptomyces gottesmaniae</name>
    <dbReference type="NCBI Taxonomy" id="3075518"/>
    <lineage>
        <taxon>Bacteria</taxon>
        <taxon>Bacillati</taxon>
        <taxon>Actinomycetota</taxon>
        <taxon>Actinomycetes</taxon>
        <taxon>Kitasatosporales</taxon>
        <taxon>Streptomycetaceae</taxon>
        <taxon>Streptomyces</taxon>
    </lineage>
</organism>
<keyword evidence="9" id="KW-1185">Reference proteome</keyword>
<name>A0ABU2ZAF3_9ACTN</name>
<accession>A0ABU2ZAF3</accession>
<feature type="domain" description="SD-repeat containing protein B" evidence="6">
    <location>
        <begin position="637"/>
        <end position="766"/>
    </location>
</feature>
<feature type="signal peptide" evidence="5">
    <location>
        <begin position="1"/>
        <end position="31"/>
    </location>
</feature>
<dbReference type="PANTHER" id="PTHR36108">
    <property type="entry name" value="COLOSSIN-B-RELATED"/>
    <property type="match status" value="1"/>
</dbReference>
<evidence type="ECO:0000256" key="2">
    <source>
        <dbReference type="ARBA" id="ARBA00007257"/>
    </source>
</evidence>
<comment type="subcellular location">
    <subcellularLocation>
        <location evidence="1">Secreted</location>
    </subcellularLocation>
</comment>